<protein>
    <recommendedName>
        <fullName evidence="4">Outer membrane protein beta-barrel domain-containing protein</fullName>
    </recommendedName>
</protein>
<dbReference type="RefSeq" id="WP_269125536.1">
    <property type="nucleotide sequence ID" value="NZ_JAPUBN010000016.1"/>
</dbReference>
<evidence type="ECO:0008006" key="4">
    <source>
        <dbReference type="Google" id="ProtNLM"/>
    </source>
</evidence>
<evidence type="ECO:0000313" key="3">
    <source>
        <dbReference type="Proteomes" id="UP001149719"/>
    </source>
</evidence>
<reference evidence="2" key="1">
    <citation type="submission" date="2022-12" db="EMBL/GenBank/DDBJ databases">
        <title>Marinomonas 15G1-11 sp. nov, isolated from marine algae.</title>
        <authorList>
            <person name="Butt M."/>
            <person name="Choi D.G."/>
            <person name="Kim J.M."/>
            <person name="Lee J.K."/>
            <person name="Baek J.H."/>
            <person name="Jeon C.O."/>
        </authorList>
    </citation>
    <scope>NUCLEOTIDE SEQUENCE</scope>
    <source>
        <strain evidence="2">15G1-11</strain>
    </source>
</reference>
<accession>A0ABT4JUS0</accession>
<comment type="caution">
    <text evidence="2">The sequence shown here is derived from an EMBL/GenBank/DDBJ whole genome shotgun (WGS) entry which is preliminary data.</text>
</comment>
<evidence type="ECO:0000256" key="1">
    <source>
        <dbReference type="SAM" id="SignalP"/>
    </source>
</evidence>
<dbReference type="EMBL" id="JAPUBN010000016">
    <property type="protein sequence ID" value="MCZ2722140.1"/>
    <property type="molecule type" value="Genomic_DNA"/>
</dbReference>
<name>A0ABT4JUS0_9GAMM</name>
<proteinExistence type="predicted"/>
<keyword evidence="1" id="KW-0732">Signal</keyword>
<dbReference type="Proteomes" id="UP001149719">
    <property type="component" value="Unassembled WGS sequence"/>
</dbReference>
<feature type="chain" id="PRO_5047451714" description="Outer membrane protein beta-barrel domain-containing protein" evidence="1">
    <location>
        <begin position="19"/>
        <end position="154"/>
    </location>
</feature>
<keyword evidence="3" id="KW-1185">Reference proteome</keyword>
<feature type="signal peptide" evidence="1">
    <location>
        <begin position="1"/>
        <end position="18"/>
    </location>
</feature>
<sequence length="154" mass="16612">MKYAVAAALMLTTLSANAAGTWSTLLNYDHIFSQPSTATSNTASIISGSMEYAFPRSLAFYGGASFFLQDSFESTLNIGARFYSADPILNMGNIPVWSFIGLGNYFVDDNAYYPEIGLRIGVNQLSRVDVSLKVLNSSNTAYDNHAAVGIGFAF</sequence>
<evidence type="ECO:0000313" key="2">
    <source>
        <dbReference type="EMBL" id="MCZ2722140.1"/>
    </source>
</evidence>
<gene>
    <name evidence="2" type="ORF">O1D97_10890</name>
</gene>
<organism evidence="2 3">
    <name type="scientific">Marinomonas phaeophyticola</name>
    <dbReference type="NCBI Taxonomy" id="3004091"/>
    <lineage>
        <taxon>Bacteria</taxon>
        <taxon>Pseudomonadati</taxon>
        <taxon>Pseudomonadota</taxon>
        <taxon>Gammaproteobacteria</taxon>
        <taxon>Oceanospirillales</taxon>
        <taxon>Oceanospirillaceae</taxon>
        <taxon>Marinomonas</taxon>
    </lineage>
</organism>